<protein>
    <recommendedName>
        <fullName evidence="3">Endonuclease/exonuclease/phosphatase domain-containing protein</fullName>
    </recommendedName>
</protein>
<evidence type="ECO:0000313" key="1">
    <source>
        <dbReference type="Ensembl" id="ENSECRP00000009961.1"/>
    </source>
</evidence>
<dbReference type="SUPFAM" id="SSF56219">
    <property type="entry name" value="DNase I-like"/>
    <property type="match status" value="1"/>
</dbReference>
<reference evidence="1" key="1">
    <citation type="submission" date="2021-06" db="EMBL/GenBank/DDBJ databases">
        <authorList>
            <consortium name="Wellcome Sanger Institute Data Sharing"/>
        </authorList>
    </citation>
    <scope>NUCLEOTIDE SEQUENCE [LARGE SCALE GENOMIC DNA]</scope>
</reference>
<dbReference type="Gene3D" id="3.60.10.10">
    <property type="entry name" value="Endonuclease/exonuclease/phosphatase"/>
    <property type="match status" value="1"/>
</dbReference>
<dbReference type="Proteomes" id="UP000694620">
    <property type="component" value="Chromosome 6"/>
</dbReference>
<dbReference type="AlphaFoldDB" id="A0A8C4S1N0"/>
<accession>A0A8C4S1N0</accession>
<dbReference type="InterPro" id="IPR036691">
    <property type="entry name" value="Endo/exonu/phosph_ase_sf"/>
</dbReference>
<dbReference type="Ensembl" id="ENSECRT00000010127.1">
    <property type="protein sequence ID" value="ENSECRP00000009961.1"/>
    <property type="gene ID" value="ENSECRG00000006661.1"/>
</dbReference>
<keyword evidence="2" id="KW-1185">Reference proteome</keyword>
<name>A0A8C4S1N0_ERPCA</name>
<reference evidence="1" key="2">
    <citation type="submission" date="2025-08" db="UniProtKB">
        <authorList>
            <consortium name="Ensembl"/>
        </authorList>
    </citation>
    <scope>IDENTIFICATION</scope>
</reference>
<evidence type="ECO:0000313" key="2">
    <source>
        <dbReference type="Proteomes" id="UP000694620"/>
    </source>
</evidence>
<reference evidence="1" key="3">
    <citation type="submission" date="2025-09" db="UniProtKB">
        <authorList>
            <consortium name="Ensembl"/>
        </authorList>
    </citation>
    <scope>IDENTIFICATION</scope>
</reference>
<evidence type="ECO:0008006" key="3">
    <source>
        <dbReference type="Google" id="ProtNLM"/>
    </source>
</evidence>
<organism evidence="1 2">
    <name type="scientific">Erpetoichthys calabaricus</name>
    <name type="common">Rope fish</name>
    <name type="synonym">Calamoichthys calabaricus</name>
    <dbReference type="NCBI Taxonomy" id="27687"/>
    <lineage>
        <taxon>Eukaryota</taxon>
        <taxon>Metazoa</taxon>
        <taxon>Chordata</taxon>
        <taxon>Craniata</taxon>
        <taxon>Vertebrata</taxon>
        <taxon>Euteleostomi</taxon>
        <taxon>Actinopterygii</taxon>
        <taxon>Polypteriformes</taxon>
        <taxon>Polypteridae</taxon>
        <taxon>Erpetoichthys</taxon>
    </lineage>
</organism>
<sequence>MGNLFNCKVILINIYASNVDYRDFIHNVLASILNVNTHKIVMAGDFNCVLNPDLDRSSATVATTSNNAKTITQFVIDHNLSDQWRFLNPNLRLESLKRMKKLVSLAHLKFLHTSPSASFVL</sequence>
<proteinExistence type="predicted"/>